<dbReference type="SUPFAM" id="SSF52540">
    <property type="entry name" value="P-loop containing nucleoside triphosphate hydrolases"/>
    <property type="match status" value="1"/>
</dbReference>
<evidence type="ECO:0000313" key="1">
    <source>
        <dbReference type="EMBL" id="KAA9368334.1"/>
    </source>
</evidence>
<dbReference type="Gene3D" id="3.40.50.300">
    <property type="entry name" value="P-loop containing nucleotide triphosphate hydrolases"/>
    <property type="match status" value="1"/>
</dbReference>
<dbReference type="RefSeq" id="WP_151093430.1">
    <property type="nucleotide sequence ID" value="NZ_VYXQ01000008.1"/>
</dbReference>
<reference evidence="1 2" key="1">
    <citation type="submission" date="2019-09" db="EMBL/GenBank/DDBJ databases">
        <title>Biological control of the noxious weed angled onion (Allium triquetrum) thwarted by endophytic bacteria in Victoria, Australia.</title>
        <authorList>
            <person name="Tehranchian P."/>
            <person name="Adair R.J."/>
            <person name="Van T.H."/>
            <person name="Morrison P.D."/>
            <person name="Williams H."/>
            <person name="Lawrie A.C."/>
        </authorList>
    </citation>
    <scope>NUCLEOTIDE SEQUENCE [LARGE SCALE GENOMIC DNA]</scope>
    <source>
        <strain evidence="1 2">RPTAtOch1</strain>
    </source>
</reference>
<gene>
    <name evidence="1" type="ORF">F3W84_10625</name>
</gene>
<comment type="caution">
    <text evidence="1">The sequence shown here is derived from an EMBL/GenBank/DDBJ whole genome shotgun (WGS) entry which is preliminary data.</text>
</comment>
<protein>
    <recommendedName>
        <fullName evidence="3">AAA-like domain protein</fullName>
    </recommendedName>
</protein>
<evidence type="ECO:0000313" key="2">
    <source>
        <dbReference type="Proteomes" id="UP000327108"/>
    </source>
</evidence>
<dbReference type="EMBL" id="VYXQ01000008">
    <property type="protein sequence ID" value="KAA9368334.1"/>
    <property type="molecule type" value="Genomic_DNA"/>
</dbReference>
<organism evidence="1 2">
    <name type="scientific">Ochrobactrum quorumnocens</name>
    <dbReference type="NCBI Taxonomy" id="271865"/>
    <lineage>
        <taxon>Bacteria</taxon>
        <taxon>Pseudomonadati</taxon>
        <taxon>Pseudomonadota</taxon>
        <taxon>Alphaproteobacteria</taxon>
        <taxon>Hyphomicrobiales</taxon>
        <taxon>Brucellaceae</taxon>
        <taxon>Brucella/Ochrobactrum group</taxon>
        <taxon>Ochrobactrum</taxon>
    </lineage>
</organism>
<accession>A0A5N1K243</accession>
<dbReference type="Proteomes" id="UP000327108">
    <property type="component" value="Unassembled WGS sequence"/>
</dbReference>
<dbReference type="AlphaFoldDB" id="A0A5N1K243"/>
<keyword evidence="2" id="KW-1185">Reference proteome</keyword>
<evidence type="ECO:0008006" key="3">
    <source>
        <dbReference type="Google" id="ProtNLM"/>
    </source>
</evidence>
<sequence length="1012" mass="112726">MNALLRDTLDSLARFLAGSLLRKSLAPYCRIMSAQDEAVLIGDDGSLLSVFRLDGCRSIKGSVELSEAMTRLRLALAAQFSQGGFTLQFWFGHLPDVAQDELKMILCGMAAVARNAELDIADLLNERLARLPAKLSGERAYIALWSRPTMLTREEARLSEKVKLEEDLALPRFLRAQLPARALQALLTRHQALVQSLLIETGRCDFDLELLDVRTALAEIKGILNPEFLSAARNWQAVLPGDHLRARMPRSARQWAGSDVAHLLWPPLTVQLMSEAGSLRSDRVFEFGSKIFCGFDIVLGPEQIVAFNDLIARVLDQQRRMSWRVSMLLDSGGFQGQMFKEHYVNLLAFTGRITNDRIRRAFEAARQKHGDGETVIRWRACFAVWCDRDDEKQLLCDVASLRQTVHGWGNCQTDMQVGDPVECVLASALALSPGSTAPAASAYLTEAFALAPFSRPSSPWRHGAIRFRTPDGKPWAYQPGSSLQLGWVDIIVGQPGSGKSTLSNVINLAIALSPQIGRSDSGAGLLPRISIIDIGPSSEGFIDLLKEALPPKRRHEVMHLRLQNQESHAVNPFDLHLCMRRPLSYELEYLTNLICLCCTADDRSAPYDGIATLARAAIFEAYEYFSEAMNPKRYARSESQIVDSTLQDLGFSADRATSWYEVVDFLFDKAKYHEATLAQRFAVPVLADLVTMSNRETVKESFRDMHVESTGETVIVAFQRMITTACRDFPLLAGITRFSVADARIAAFDLEAVTAQSGSQAPRQSAVMYMLARHTLTTDFWLHADDLKDPRMPEAVRAYHLRRVADNAQMHKRLAYDEYHRTGGLRYFRKQNECDARIGRKTGVQQVYASQLMEDFDPEIQALANNFFFCNVPTEAALTSLAETYHFTDAVTDALRKLHGPVPGQGAPFVAVMKLKSGRYIQSLINDIGPIETWALSTTQDDSALRGLLYAALGPKRARQVLARRFPDGTATPLFETRKAELEAGGMTIDQSARDTIIRRVADEIIRGFGDA</sequence>
<name>A0A5N1K243_9HYPH</name>
<dbReference type="InterPro" id="IPR027417">
    <property type="entry name" value="P-loop_NTPase"/>
</dbReference>
<proteinExistence type="predicted"/>